<organism evidence="2 3">
    <name type="scientific">Gordoniibacillus kamchatkensis</name>
    <dbReference type="NCBI Taxonomy" id="1590651"/>
    <lineage>
        <taxon>Bacteria</taxon>
        <taxon>Bacillati</taxon>
        <taxon>Bacillota</taxon>
        <taxon>Bacilli</taxon>
        <taxon>Bacillales</taxon>
        <taxon>Paenibacillaceae</taxon>
        <taxon>Gordoniibacillus</taxon>
    </lineage>
</organism>
<protein>
    <recommendedName>
        <fullName evidence="4">DUF4446 domain-containing protein</fullName>
    </recommendedName>
</protein>
<feature type="transmembrane region" description="Helical" evidence="1">
    <location>
        <begin position="12"/>
        <end position="35"/>
    </location>
</feature>
<dbReference type="RefSeq" id="WP_041049097.1">
    <property type="nucleotide sequence ID" value="NZ_JXAK01000034.1"/>
</dbReference>
<comment type="caution">
    <text evidence="2">The sequence shown here is derived from an EMBL/GenBank/DDBJ whole genome shotgun (WGS) entry which is preliminary data.</text>
</comment>
<proteinExistence type="predicted"/>
<name>A0ABR5AF91_9BACL</name>
<sequence>MDELTTTYSGLVALLALGVAAISLIINLILCISLVRAVKRQRRLTNGNNEANVEQLLIDIRDRYDSIKGEQGQQADLLKSIQAKLKTMKSKIGIHRYNAFAADGNDLSFTIAMVDEEANGVLLTGIHSRDQTYVYAKPVAKGQSSYNLSPEEKETLTQTLR</sequence>
<keyword evidence="3" id="KW-1185">Reference proteome</keyword>
<keyword evidence="1" id="KW-1133">Transmembrane helix</keyword>
<evidence type="ECO:0000256" key="1">
    <source>
        <dbReference type="SAM" id="Phobius"/>
    </source>
</evidence>
<accession>A0ABR5AF91</accession>
<dbReference type="InterPro" id="IPR027981">
    <property type="entry name" value="DUF4446"/>
</dbReference>
<gene>
    <name evidence="2" type="ORF">SD70_19040</name>
</gene>
<dbReference type="Pfam" id="PF14584">
    <property type="entry name" value="DUF4446"/>
    <property type="match status" value="1"/>
</dbReference>
<keyword evidence="1" id="KW-0812">Transmembrane</keyword>
<evidence type="ECO:0008006" key="4">
    <source>
        <dbReference type="Google" id="ProtNLM"/>
    </source>
</evidence>
<keyword evidence="1" id="KW-0472">Membrane</keyword>
<evidence type="ECO:0000313" key="3">
    <source>
        <dbReference type="Proteomes" id="UP000031967"/>
    </source>
</evidence>
<dbReference type="EMBL" id="JXAK01000034">
    <property type="protein sequence ID" value="KIL39620.1"/>
    <property type="molecule type" value="Genomic_DNA"/>
</dbReference>
<dbReference type="Proteomes" id="UP000031967">
    <property type="component" value="Unassembled WGS sequence"/>
</dbReference>
<evidence type="ECO:0000313" key="2">
    <source>
        <dbReference type="EMBL" id="KIL39620.1"/>
    </source>
</evidence>
<reference evidence="2 3" key="1">
    <citation type="submission" date="2014-12" db="EMBL/GenBank/DDBJ databases">
        <title>Draft genome sequence of Paenibacillus kamchatkensis strain B-2647.</title>
        <authorList>
            <person name="Karlyshev A.V."/>
            <person name="Kudryashova E.B."/>
        </authorList>
    </citation>
    <scope>NUCLEOTIDE SEQUENCE [LARGE SCALE GENOMIC DNA]</scope>
    <source>
        <strain evidence="2 3">VKM B-2647</strain>
    </source>
</reference>